<keyword evidence="4" id="KW-1185">Reference proteome</keyword>
<dbReference type="Proteomes" id="UP000297890">
    <property type="component" value="Unassembled WGS sequence"/>
</dbReference>
<proteinExistence type="predicted"/>
<evidence type="ECO:0000256" key="1">
    <source>
        <dbReference type="SAM" id="SignalP"/>
    </source>
</evidence>
<comment type="caution">
    <text evidence="3">The sequence shown here is derived from an EMBL/GenBank/DDBJ whole genome shotgun (WGS) entry which is preliminary data.</text>
</comment>
<keyword evidence="1" id="KW-0732">Signal</keyword>
<dbReference type="Pfam" id="PF13372">
    <property type="entry name" value="Alginate_exp"/>
    <property type="match status" value="1"/>
</dbReference>
<dbReference type="Gene3D" id="2.40.160.10">
    <property type="entry name" value="Porin"/>
    <property type="match status" value="1"/>
</dbReference>
<reference evidence="3 4" key="1">
    <citation type="journal article" date="2019" name="ISME J.">
        <title>Candidatus Macondimonas diazotrophica, a novel gammaproteobacterial genus dominating crude-oil-contaminated coastal sediments.</title>
        <authorList>
            <person name="Karthikeyan S."/>
            <person name="Konstantinidis K."/>
        </authorList>
    </citation>
    <scope>NUCLEOTIDE SEQUENCE [LARGE SCALE GENOMIC DNA]</scope>
    <source>
        <strain evidence="3 4">KTK01</strain>
    </source>
</reference>
<sequence>MLKKNAGVKAGWVVTTALSVCSGVAWGATDPDPLTAAITGGKVDFDYRLRGEWVDQDGAAKDAEAYTGRLRLGYKTGDFHGFGAYVQMEHVDAFAGEDYNSTDNGKTQYPVVADPADTELNQAYLSYGGLPETDMKLGRQRLILDNARFVGNVGWRQNEQTFDAFTIQNKSLPDTVLTYAYLDRVQNITFDEVELSAHLFNAAYQLAPWAKLVGYAYLLDYDLDAGPTKDTQTLGLRAQGAVPVGSGKLLYTFEYAAQNDYGESDSTVDADYYLAELGGVVSGITIKLSREVLGGDGTYNFQTPLATKHAFNGWADKFLGDLIAGGRGLQDNFVTVSGSVMGVTLTAVAHDFKSDDGNLDYGTEWDLLATKKVTSNLSLTLKYADYQADDFATDTQKIWLMGEFKF</sequence>
<dbReference type="EMBL" id="SRIO01000009">
    <property type="protein sequence ID" value="TFZ82462.1"/>
    <property type="molecule type" value="Genomic_DNA"/>
</dbReference>
<dbReference type="RefSeq" id="WP_135281937.1">
    <property type="nucleotide sequence ID" value="NZ_SRIO01000009.1"/>
</dbReference>
<evidence type="ECO:0000313" key="4">
    <source>
        <dbReference type="Proteomes" id="UP000297890"/>
    </source>
</evidence>
<evidence type="ECO:0000259" key="2">
    <source>
        <dbReference type="Pfam" id="PF13372"/>
    </source>
</evidence>
<feature type="domain" description="Alginate export" evidence="2">
    <location>
        <begin position="93"/>
        <end position="270"/>
    </location>
</feature>
<organism evidence="3 4">
    <name type="scientific">Candidatus Macondimonas diazotrophica</name>
    <dbReference type="NCBI Taxonomy" id="2305248"/>
    <lineage>
        <taxon>Bacteria</taxon>
        <taxon>Pseudomonadati</taxon>
        <taxon>Pseudomonadota</taxon>
        <taxon>Gammaproteobacteria</taxon>
        <taxon>Chromatiales</taxon>
        <taxon>Ectothiorhodospiraceae</taxon>
        <taxon>Candidatus Macondimonas</taxon>
    </lineage>
</organism>
<feature type="chain" id="PRO_5021320530" description="Alginate export domain-containing protein" evidence="1">
    <location>
        <begin position="28"/>
        <end position="406"/>
    </location>
</feature>
<dbReference type="OrthoDB" id="9767539at2"/>
<name>A0A4Z0F8Q3_9GAMM</name>
<dbReference type="InterPro" id="IPR025388">
    <property type="entry name" value="Alginate_export_dom"/>
</dbReference>
<accession>A0A4Z0F8Q3</accession>
<feature type="signal peptide" evidence="1">
    <location>
        <begin position="1"/>
        <end position="27"/>
    </location>
</feature>
<dbReference type="InterPro" id="IPR023614">
    <property type="entry name" value="Porin_dom_sf"/>
</dbReference>
<evidence type="ECO:0000313" key="3">
    <source>
        <dbReference type="EMBL" id="TFZ82462.1"/>
    </source>
</evidence>
<gene>
    <name evidence="3" type="ORF">E4680_08255</name>
</gene>
<dbReference type="AlphaFoldDB" id="A0A4Z0F8Q3"/>
<protein>
    <recommendedName>
        <fullName evidence="2">Alginate export domain-containing protein</fullName>
    </recommendedName>
</protein>